<keyword evidence="3" id="KW-1185">Reference proteome</keyword>
<evidence type="ECO:0000313" key="3">
    <source>
        <dbReference type="Proteomes" id="UP001500353"/>
    </source>
</evidence>
<reference evidence="3" key="1">
    <citation type="journal article" date="2019" name="Int. J. Syst. Evol. Microbiol.">
        <title>The Global Catalogue of Microorganisms (GCM) 10K type strain sequencing project: providing services to taxonomists for standard genome sequencing and annotation.</title>
        <authorList>
            <consortium name="The Broad Institute Genomics Platform"/>
            <consortium name="The Broad Institute Genome Sequencing Center for Infectious Disease"/>
            <person name="Wu L."/>
            <person name="Ma J."/>
        </authorList>
    </citation>
    <scope>NUCLEOTIDE SEQUENCE [LARGE SCALE GENOMIC DNA]</scope>
    <source>
        <strain evidence="3">JCM 18019</strain>
    </source>
</reference>
<accession>A0ABP9LS32</accession>
<keyword evidence="1" id="KW-1133">Transmembrane helix</keyword>
<evidence type="ECO:0000313" key="2">
    <source>
        <dbReference type="EMBL" id="GAA5084313.1"/>
    </source>
</evidence>
<dbReference type="Proteomes" id="UP001500353">
    <property type="component" value="Unassembled WGS sequence"/>
</dbReference>
<protein>
    <submittedName>
        <fullName evidence="2">Uncharacterized protein</fullName>
    </submittedName>
</protein>
<sequence length="164" mass="19104">MFRMEIRYKLFETRDKLRNFKLENIDACDNETFDLLDEYASKTINMLPLYNFSNLYYASKVKRDEKLSSEISKHTELIKNSKFDELRKIDKDITRAAVKSLLVNSGGWIYIIVPIVIPIILLIFAIAMITHSYSKLKSKLIVSSYKMSYAGATGAYNSHLMYEF</sequence>
<organism evidence="2 3">
    <name type="scientific">Chryseobacterium ginsengisoli</name>
    <dbReference type="NCBI Taxonomy" id="363853"/>
    <lineage>
        <taxon>Bacteria</taxon>
        <taxon>Pseudomonadati</taxon>
        <taxon>Bacteroidota</taxon>
        <taxon>Flavobacteriia</taxon>
        <taxon>Flavobacteriales</taxon>
        <taxon>Weeksellaceae</taxon>
        <taxon>Chryseobacterium group</taxon>
        <taxon>Chryseobacterium</taxon>
    </lineage>
</organism>
<name>A0ABP9LS32_9FLAO</name>
<keyword evidence="1" id="KW-0472">Membrane</keyword>
<feature type="transmembrane region" description="Helical" evidence="1">
    <location>
        <begin position="108"/>
        <end position="129"/>
    </location>
</feature>
<evidence type="ECO:0000256" key="1">
    <source>
        <dbReference type="SAM" id="Phobius"/>
    </source>
</evidence>
<gene>
    <name evidence="2" type="ORF">GCM10023210_04010</name>
</gene>
<proteinExistence type="predicted"/>
<comment type="caution">
    <text evidence="2">The sequence shown here is derived from an EMBL/GenBank/DDBJ whole genome shotgun (WGS) entry which is preliminary data.</text>
</comment>
<dbReference type="EMBL" id="BAABHX010000001">
    <property type="protein sequence ID" value="GAA5084313.1"/>
    <property type="molecule type" value="Genomic_DNA"/>
</dbReference>
<keyword evidence="1" id="KW-0812">Transmembrane</keyword>